<feature type="transmembrane region" description="Helical" evidence="7">
    <location>
        <begin position="258"/>
        <end position="277"/>
    </location>
</feature>
<evidence type="ECO:0000256" key="7">
    <source>
        <dbReference type="SAM" id="Phobius"/>
    </source>
</evidence>
<dbReference type="InterPro" id="IPR005828">
    <property type="entry name" value="MFS_sugar_transport-like"/>
</dbReference>
<dbReference type="InterPro" id="IPR036259">
    <property type="entry name" value="MFS_trans_sf"/>
</dbReference>
<dbReference type="OrthoDB" id="6339427at2759"/>
<evidence type="ECO:0000313" key="8">
    <source>
        <dbReference type="EMBL" id="RYP10999.1"/>
    </source>
</evidence>
<evidence type="ECO:0000313" key="9">
    <source>
        <dbReference type="Proteomes" id="UP000293360"/>
    </source>
</evidence>
<dbReference type="GO" id="GO:0016020">
    <property type="term" value="C:membrane"/>
    <property type="evidence" value="ECO:0007669"/>
    <property type="project" value="UniProtKB-SubCell"/>
</dbReference>
<keyword evidence="9" id="KW-1185">Reference proteome</keyword>
<evidence type="ECO:0000256" key="4">
    <source>
        <dbReference type="ARBA" id="ARBA00022989"/>
    </source>
</evidence>
<gene>
    <name evidence="8" type="ORF">DL764_000296</name>
</gene>
<feature type="region of interest" description="Disordered" evidence="6">
    <location>
        <begin position="1"/>
        <end position="21"/>
    </location>
</feature>
<evidence type="ECO:0000256" key="5">
    <source>
        <dbReference type="ARBA" id="ARBA00023136"/>
    </source>
</evidence>
<dbReference type="PANTHER" id="PTHR48020">
    <property type="entry name" value="PROTON MYO-INOSITOL COTRANSPORTER"/>
    <property type="match status" value="1"/>
</dbReference>
<feature type="transmembrane region" description="Helical" evidence="7">
    <location>
        <begin position="229"/>
        <end position="252"/>
    </location>
</feature>
<dbReference type="GO" id="GO:0022857">
    <property type="term" value="F:transmembrane transporter activity"/>
    <property type="evidence" value="ECO:0007669"/>
    <property type="project" value="InterPro"/>
</dbReference>
<dbReference type="PANTHER" id="PTHR48020:SF40">
    <property type="entry name" value="MAJOR FACILITATOR SUPERFAMILY (MFS) PROFILE DOMAIN-CONTAINING PROTEIN"/>
    <property type="match status" value="1"/>
</dbReference>
<dbReference type="SUPFAM" id="SSF103473">
    <property type="entry name" value="MFS general substrate transporter"/>
    <property type="match status" value="1"/>
</dbReference>
<accession>A0A4V1XCU8</accession>
<keyword evidence="2" id="KW-0813">Transport</keyword>
<protein>
    <recommendedName>
        <fullName evidence="10">Major facilitator superfamily (MFS) profile domain-containing protein</fullName>
    </recommendedName>
</protein>
<dbReference type="Proteomes" id="UP000293360">
    <property type="component" value="Unassembled WGS sequence"/>
</dbReference>
<sequence length="345" mass="37693">MKFRESSAESSHLATEVRRRDSELNVDNPFKPLTDAELVERVERFAAAREGLGDHLELLTCGARLAKDDRNALDHVAALLKLTEQQKAYLRTGEKNSGLWEQSKYLKGSLLSAALAGIIQFLMKQGRHRKALDAFTLVRPSPVSNLLAARDFVYAHFQLQAECESINPQRGSQEYSPAQGASGPEPLPLSRRALICASIAMLSQQLTGINTMVFLSATMLRTADSSSRTAAWVGVAIGLCNFLFGTPAFWLLDRVGRATMLLLGFVPMLVLMLSLAFSFEAEAQSDTRVALVSTFGILFFIAYSPTAGPAPFAISAEVFPLIPAIDEMEVPTTPQQPIKETDDTA</sequence>
<dbReference type="AlphaFoldDB" id="A0A4V1XCU8"/>
<dbReference type="STRING" id="155417.A0A4V1XCU8"/>
<dbReference type="Gene3D" id="1.20.1250.20">
    <property type="entry name" value="MFS general substrate transporter like domains"/>
    <property type="match status" value="1"/>
</dbReference>
<evidence type="ECO:0000256" key="6">
    <source>
        <dbReference type="SAM" id="MobiDB-lite"/>
    </source>
</evidence>
<evidence type="ECO:0000256" key="2">
    <source>
        <dbReference type="ARBA" id="ARBA00022448"/>
    </source>
</evidence>
<organism evidence="8 9">
    <name type="scientific">Monosporascus ibericus</name>
    <dbReference type="NCBI Taxonomy" id="155417"/>
    <lineage>
        <taxon>Eukaryota</taxon>
        <taxon>Fungi</taxon>
        <taxon>Dikarya</taxon>
        <taxon>Ascomycota</taxon>
        <taxon>Pezizomycotina</taxon>
        <taxon>Sordariomycetes</taxon>
        <taxon>Xylariomycetidae</taxon>
        <taxon>Xylariales</taxon>
        <taxon>Xylariales incertae sedis</taxon>
        <taxon>Monosporascus</taxon>
    </lineage>
</organism>
<comment type="caution">
    <text evidence="8">The sequence shown here is derived from an EMBL/GenBank/DDBJ whole genome shotgun (WGS) entry which is preliminary data.</text>
</comment>
<evidence type="ECO:0000256" key="1">
    <source>
        <dbReference type="ARBA" id="ARBA00004370"/>
    </source>
</evidence>
<keyword evidence="4 7" id="KW-1133">Transmembrane helix</keyword>
<reference evidence="8 9" key="1">
    <citation type="submission" date="2018-06" db="EMBL/GenBank/DDBJ databases">
        <title>Complete Genomes of Monosporascus.</title>
        <authorList>
            <person name="Robinson A.J."/>
            <person name="Natvig D.O."/>
        </authorList>
    </citation>
    <scope>NUCLEOTIDE SEQUENCE [LARGE SCALE GENOMIC DNA]</scope>
    <source>
        <strain evidence="8 9">CBS 110550</strain>
    </source>
</reference>
<dbReference type="Pfam" id="PF00083">
    <property type="entry name" value="Sugar_tr"/>
    <property type="match status" value="1"/>
</dbReference>
<proteinExistence type="predicted"/>
<dbReference type="InterPro" id="IPR050814">
    <property type="entry name" value="Myo-inositol_Transporter"/>
</dbReference>
<feature type="transmembrane region" description="Helical" evidence="7">
    <location>
        <begin position="289"/>
        <end position="306"/>
    </location>
</feature>
<name>A0A4V1XCU8_9PEZI</name>
<comment type="subcellular location">
    <subcellularLocation>
        <location evidence="1">Membrane</location>
    </subcellularLocation>
</comment>
<evidence type="ECO:0000256" key="3">
    <source>
        <dbReference type="ARBA" id="ARBA00022692"/>
    </source>
</evidence>
<evidence type="ECO:0008006" key="10">
    <source>
        <dbReference type="Google" id="ProtNLM"/>
    </source>
</evidence>
<keyword evidence="3 7" id="KW-0812">Transmembrane</keyword>
<dbReference type="EMBL" id="QJNU01000009">
    <property type="protein sequence ID" value="RYP10999.1"/>
    <property type="molecule type" value="Genomic_DNA"/>
</dbReference>
<keyword evidence="5 7" id="KW-0472">Membrane</keyword>